<feature type="compositionally biased region" description="Basic and acidic residues" evidence="1">
    <location>
        <begin position="156"/>
        <end position="168"/>
    </location>
</feature>
<evidence type="ECO:0000313" key="3">
    <source>
        <dbReference type="Proteomes" id="UP001212841"/>
    </source>
</evidence>
<proteinExistence type="predicted"/>
<feature type="compositionally biased region" description="Acidic residues" evidence="1">
    <location>
        <begin position="169"/>
        <end position="179"/>
    </location>
</feature>
<evidence type="ECO:0000256" key="1">
    <source>
        <dbReference type="SAM" id="MobiDB-lite"/>
    </source>
</evidence>
<reference evidence="2" key="1">
    <citation type="submission" date="2020-05" db="EMBL/GenBank/DDBJ databases">
        <title>Phylogenomic resolution of chytrid fungi.</title>
        <authorList>
            <person name="Stajich J.E."/>
            <person name="Amses K."/>
            <person name="Simmons R."/>
            <person name="Seto K."/>
            <person name="Myers J."/>
            <person name="Bonds A."/>
            <person name="Quandt C.A."/>
            <person name="Barry K."/>
            <person name="Liu P."/>
            <person name="Grigoriev I."/>
            <person name="Longcore J.E."/>
            <person name="James T.Y."/>
        </authorList>
    </citation>
    <scope>NUCLEOTIDE SEQUENCE</scope>
    <source>
        <strain evidence="2">JEL0318</strain>
    </source>
</reference>
<organism evidence="2 3">
    <name type="scientific">Rhizophlyctis rosea</name>
    <dbReference type="NCBI Taxonomy" id="64517"/>
    <lineage>
        <taxon>Eukaryota</taxon>
        <taxon>Fungi</taxon>
        <taxon>Fungi incertae sedis</taxon>
        <taxon>Chytridiomycota</taxon>
        <taxon>Chytridiomycota incertae sedis</taxon>
        <taxon>Chytridiomycetes</taxon>
        <taxon>Rhizophlyctidales</taxon>
        <taxon>Rhizophlyctidaceae</taxon>
        <taxon>Rhizophlyctis</taxon>
    </lineage>
</organism>
<dbReference type="EMBL" id="JADGJD010001789">
    <property type="protein sequence ID" value="KAJ3037871.1"/>
    <property type="molecule type" value="Genomic_DNA"/>
</dbReference>
<sequence length="179" mass="19810">MMTTWVAWRPPALPTVLHLGHWLFRPTTTPKLVSLNVPLLNESPPPPTMYSPIAEPLPPLPDGTRTYVDALAHLLERHPELGRIEYQQDRNPDGGFAHCFSVNKKKYSSKVCPNRIAAIEDTATKAYADLFPQYGANVKTEPETPNADPRGKGKAPVREVKVEAKESSDEVEAASSDDE</sequence>
<dbReference type="Proteomes" id="UP001212841">
    <property type="component" value="Unassembled WGS sequence"/>
</dbReference>
<accession>A0AAD5X042</accession>
<name>A0AAD5X042_9FUNG</name>
<protein>
    <submittedName>
        <fullName evidence="2">Uncharacterized protein</fullName>
    </submittedName>
</protein>
<gene>
    <name evidence="2" type="ORF">HK097_003349</name>
</gene>
<keyword evidence="3" id="KW-1185">Reference proteome</keyword>
<feature type="region of interest" description="Disordered" evidence="1">
    <location>
        <begin position="137"/>
        <end position="179"/>
    </location>
</feature>
<feature type="non-terminal residue" evidence="2">
    <location>
        <position position="179"/>
    </location>
</feature>
<comment type="caution">
    <text evidence="2">The sequence shown here is derived from an EMBL/GenBank/DDBJ whole genome shotgun (WGS) entry which is preliminary data.</text>
</comment>
<dbReference type="AlphaFoldDB" id="A0AAD5X042"/>
<evidence type="ECO:0000313" key="2">
    <source>
        <dbReference type="EMBL" id="KAJ3037871.1"/>
    </source>
</evidence>